<protein>
    <recommendedName>
        <fullName evidence="2">Protein phosphatase 1 regulatory subunit 21 C-terminal domain-containing protein</fullName>
    </recommendedName>
</protein>
<accession>A0A812VDK1</accession>
<dbReference type="GO" id="GO:0005769">
    <property type="term" value="C:early endosome"/>
    <property type="evidence" value="ECO:0007669"/>
    <property type="project" value="TreeGrafter"/>
</dbReference>
<comment type="caution">
    <text evidence="3">The sequence shown here is derived from an EMBL/GenBank/DDBJ whole genome shotgun (WGS) entry which is preliminary data.</text>
</comment>
<dbReference type="PANTHER" id="PTHR21448:SF0">
    <property type="entry name" value="PROTEIN PHOSPHATASE 1 REGULATORY SUBUNIT 21"/>
    <property type="match status" value="1"/>
</dbReference>
<gene>
    <name evidence="3" type="ORF">SNAT2548_LOCUS34861</name>
</gene>
<reference evidence="3" key="1">
    <citation type="submission" date="2021-02" db="EMBL/GenBank/DDBJ databases">
        <authorList>
            <person name="Dougan E. K."/>
            <person name="Rhodes N."/>
            <person name="Thang M."/>
            <person name="Chan C."/>
        </authorList>
    </citation>
    <scope>NUCLEOTIDE SEQUENCE</scope>
</reference>
<feature type="domain" description="Protein phosphatase 1 regulatory subunit 21 C-terminal" evidence="2">
    <location>
        <begin position="41"/>
        <end position="146"/>
    </location>
</feature>
<keyword evidence="1" id="KW-0175">Coiled coil</keyword>
<organism evidence="3 4">
    <name type="scientific">Symbiodinium natans</name>
    <dbReference type="NCBI Taxonomy" id="878477"/>
    <lineage>
        <taxon>Eukaryota</taxon>
        <taxon>Sar</taxon>
        <taxon>Alveolata</taxon>
        <taxon>Dinophyceae</taxon>
        <taxon>Suessiales</taxon>
        <taxon>Symbiodiniaceae</taxon>
        <taxon>Symbiodinium</taxon>
    </lineage>
</organism>
<sequence>MAVSAQESSGMRQHGFFVDVVSLAHGEVSLASGPPRPEALESWELAVRKVYEQHMCRLEKQVVTADNKALETGLLVQDYCGQIQRQEEEKSELTSQVAVGQRELQSLREDMEATRKNYDGQLGMLTEHICTLSLHLSEKDASLAALQAHKVLCGRCGMWNAMGKLLAQPGNGTCQTCKEKVLSTG</sequence>
<dbReference type="InterPro" id="IPR040024">
    <property type="entry name" value="PPP1R21"/>
</dbReference>
<dbReference type="InterPro" id="IPR049372">
    <property type="entry name" value="PPP1R21_C"/>
</dbReference>
<evidence type="ECO:0000256" key="1">
    <source>
        <dbReference type="SAM" id="Coils"/>
    </source>
</evidence>
<evidence type="ECO:0000313" key="3">
    <source>
        <dbReference type="EMBL" id="CAE7613042.1"/>
    </source>
</evidence>
<name>A0A812VDK1_9DINO</name>
<dbReference type="EMBL" id="CAJNDS010002833">
    <property type="protein sequence ID" value="CAE7613042.1"/>
    <property type="molecule type" value="Genomic_DNA"/>
</dbReference>
<dbReference type="AlphaFoldDB" id="A0A812VDK1"/>
<feature type="coiled-coil region" evidence="1">
    <location>
        <begin position="76"/>
        <end position="117"/>
    </location>
</feature>
<dbReference type="Pfam" id="PF21636">
    <property type="entry name" value="PPP1R21_C"/>
    <property type="match status" value="1"/>
</dbReference>
<dbReference type="GO" id="GO:0016020">
    <property type="term" value="C:membrane"/>
    <property type="evidence" value="ECO:0007669"/>
    <property type="project" value="TreeGrafter"/>
</dbReference>
<evidence type="ECO:0000259" key="2">
    <source>
        <dbReference type="Pfam" id="PF21636"/>
    </source>
</evidence>
<dbReference type="PANTHER" id="PTHR21448">
    <property type="entry name" value="SMOOTH MUSCLE MYOSIN HEAVY CHAIN-RELATED"/>
    <property type="match status" value="1"/>
</dbReference>
<evidence type="ECO:0000313" key="4">
    <source>
        <dbReference type="Proteomes" id="UP000604046"/>
    </source>
</evidence>
<keyword evidence="4" id="KW-1185">Reference proteome</keyword>
<dbReference type="OrthoDB" id="348412at2759"/>
<dbReference type="Proteomes" id="UP000604046">
    <property type="component" value="Unassembled WGS sequence"/>
</dbReference>
<proteinExistence type="predicted"/>